<keyword evidence="3 8" id="KW-0808">Transferase</keyword>
<dbReference type="GO" id="GO:0016757">
    <property type="term" value="F:glycosyltransferase activity"/>
    <property type="evidence" value="ECO:0007669"/>
    <property type="project" value="UniProtKB-KW"/>
</dbReference>
<dbReference type="PANTHER" id="PTHR30589">
    <property type="entry name" value="PROLIPOPROTEIN DIACYLGLYCERYL TRANSFERASE"/>
    <property type="match status" value="1"/>
</dbReference>
<keyword evidence="4 7" id="KW-0812">Transmembrane</keyword>
<protein>
    <submittedName>
        <fullName evidence="8">Prolipoprotein diacylglyceryl transferase</fullName>
        <ecNumber evidence="8">2.4.99.-</ecNumber>
    </submittedName>
</protein>
<sequence>MYPNLYYAFRDLLGLEIPFLKIFQTFGFFVAIAFLAGAYILTRELKRYEQQGLLKGIPEKVVVGLPASQGEIIGNAVVGFIIGYKILGIFFQWDTASQDLQSFVFSSQGSVFAGIIVAAAMAGYKYYSKKKQALPKPVEQTVMVMPHHRVPDIIVMAAIAGLLGAKIFHNLENWNDFVQDPVGALLSFSGLTFYGGLIVAAIVIISYARKKQFNIRALIDSAAPALMLAYAIGRMGCHFSGDGDWGIYNSAYSVDTNTGRTVKMAPAAFTDAVQKNAAFFQQQYPSADKIPHAAFEKPAALGFMPDWLFAYGYPHNVIKEGVQIAGCDGQYCKVLPVAVYPTPLYEIIVCLGLFLVLWGVRKKVRIPGVIFGIYLILNGVERFFIEKIRVDTRYDIFGFHPTQAEIISSLLVIGGIILISIYRKNNSTTNKLSR</sequence>
<feature type="transmembrane region" description="Helical" evidence="7">
    <location>
        <begin position="20"/>
        <end position="41"/>
    </location>
</feature>
<evidence type="ECO:0000256" key="3">
    <source>
        <dbReference type="ARBA" id="ARBA00022679"/>
    </source>
</evidence>
<evidence type="ECO:0000313" key="8">
    <source>
        <dbReference type="EMBL" id="MBS0027404.1"/>
    </source>
</evidence>
<dbReference type="PANTHER" id="PTHR30589:SF0">
    <property type="entry name" value="PHOSPHATIDYLGLYCEROL--PROLIPOPROTEIN DIACYLGLYCERYL TRANSFERASE"/>
    <property type="match status" value="1"/>
</dbReference>
<feature type="transmembrane region" description="Helical" evidence="7">
    <location>
        <begin position="406"/>
        <end position="423"/>
    </location>
</feature>
<gene>
    <name evidence="8" type="ORF">KE626_08805</name>
</gene>
<dbReference type="InterPro" id="IPR001640">
    <property type="entry name" value="Lgt"/>
</dbReference>
<feature type="transmembrane region" description="Helical" evidence="7">
    <location>
        <begin position="105"/>
        <end position="127"/>
    </location>
</feature>
<keyword evidence="9" id="KW-1185">Reference proteome</keyword>
<evidence type="ECO:0000256" key="1">
    <source>
        <dbReference type="ARBA" id="ARBA00007150"/>
    </source>
</evidence>
<dbReference type="Pfam" id="PF01790">
    <property type="entry name" value="LGT"/>
    <property type="match status" value="1"/>
</dbReference>
<comment type="similarity">
    <text evidence="1">Belongs to the Lgt family.</text>
</comment>
<name>A0ABS5IWS5_9BACT</name>
<feature type="transmembrane region" description="Helical" evidence="7">
    <location>
        <begin position="153"/>
        <end position="171"/>
    </location>
</feature>
<organism evidence="8 9">
    <name type="scientific">Chitinophaga hostae</name>
    <dbReference type="NCBI Taxonomy" id="2831022"/>
    <lineage>
        <taxon>Bacteria</taxon>
        <taxon>Pseudomonadati</taxon>
        <taxon>Bacteroidota</taxon>
        <taxon>Chitinophagia</taxon>
        <taxon>Chitinophagales</taxon>
        <taxon>Chitinophagaceae</taxon>
        <taxon>Chitinophaga</taxon>
    </lineage>
</organism>
<proteinExistence type="inferred from homology"/>
<dbReference type="RefSeq" id="WP_211972498.1">
    <property type="nucleotide sequence ID" value="NZ_JAGTXB010000003.1"/>
</dbReference>
<reference evidence="8 9" key="1">
    <citation type="submission" date="2021-04" db="EMBL/GenBank/DDBJ databases">
        <title>Chitinophaga sp. nov., isolated from the rhizosphere soil.</title>
        <authorList>
            <person name="He S."/>
        </authorList>
    </citation>
    <scope>NUCLEOTIDE SEQUENCE [LARGE SCALE GENOMIC DNA]</scope>
    <source>
        <strain evidence="8 9">2R12</strain>
    </source>
</reference>
<dbReference type="EC" id="2.4.99.-" evidence="8"/>
<dbReference type="EMBL" id="JAGTXB010000003">
    <property type="protein sequence ID" value="MBS0027404.1"/>
    <property type="molecule type" value="Genomic_DNA"/>
</dbReference>
<keyword evidence="2" id="KW-1003">Cell membrane</keyword>
<feature type="transmembrane region" description="Helical" evidence="7">
    <location>
        <begin position="366"/>
        <end position="385"/>
    </location>
</feature>
<comment type="caution">
    <text evidence="8">The sequence shown here is derived from an EMBL/GenBank/DDBJ whole genome shotgun (WGS) entry which is preliminary data.</text>
</comment>
<evidence type="ECO:0000313" key="9">
    <source>
        <dbReference type="Proteomes" id="UP000676386"/>
    </source>
</evidence>
<feature type="transmembrane region" description="Helical" evidence="7">
    <location>
        <begin position="343"/>
        <end position="360"/>
    </location>
</feature>
<dbReference type="Proteomes" id="UP000676386">
    <property type="component" value="Unassembled WGS sequence"/>
</dbReference>
<evidence type="ECO:0000256" key="2">
    <source>
        <dbReference type="ARBA" id="ARBA00022475"/>
    </source>
</evidence>
<evidence type="ECO:0000256" key="7">
    <source>
        <dbReference type="SAM" id="Phobius"/>
    </source>
</evidence>
<evidence type="ECO:0000256" key="6">
    <source>
        <dbReference type="ARBA" id="ARBA00023136"/>
    </source>
</evidence>
<feature type="transmembrane region" description="Helical" evidence="7">
    <location>
        <begin position="183"/>
        <end position="208"/>
    </location>
</feature>
<feature type="transmembrane region" description="Helical" evidence="7">
    <location>
        <begin position="72"/>
        <end position="93"/>
    </location>
</feature>
<keyword evidence="6 7" id="KW-0472">Membrane</keyword>
<keyword evidence="5 7" id="KW-1133">Transmembrane helix</keyword>
<evidence type="ECO:0000256" key="4">
    <source>
        <dbReference type="ARBA" id="ARBA00022692"/>
    </source>
</evidence>
<accession>A0ABS5IWS5</accession>
<keyword evidence="8" id="KW-0328">Glycosyltransferase</keyword>
<evidence type="ECO:0000256" key="5">
    <source>
        <dbReference type="ARBA" id="ARBA00022989"/>
    </source>
</evidence>